<dbReference type="Proteomes" id="UP000225277">
    <property type="component" value="Unassembled WGS sequence"/>
</dbReference>
<feature type="transmembrane region" description="Helical" evidence="7">
    <location>
        <begin position="428"/>
        <end position="446"/>
    </location>
</feature>
<feature type="transmembrane region" description="Helical" evidence="7">
    <location>
        <begin position="519"/>
        <end position="539"/>
    </location>
</feature>
<feature type="region of interest" description="Disordered" evidence="6">
    <location>
        <begin position="1"/>
        <end position="26"/>
    </location>
</feature>
<dbReference type="GO" id="GO:0022857">
    <property type="term" value="F:transmembrane transporter activity"/>
    <property type="evidence" value="ECO:0007669"/>
    <property type="project" value="InterPro"/>
</dbReference>
<dbReference type="AlphaFoldDB" id="A0A2D3UZK8"/>
<dbReference type="PRINTS" id="PR01036">
    <property type="entry name" value="TCRTETB"/>
</dbReference>
<evidence type="ECO:0000256" key="6">
    <source>
        <dbReference type="SAM" id="MobiDB-lite"/>
    </source>
</evidence>
<feature type="transmembrane region" description="Helical" evidence="7">
    <location>
        <begin position="341"/>
        <end position="366"/>
    </location>
</feature>
<dbReference type="CDD" id="cd17323">
    <property type="entry name" value="MFS_Tpo1_MDR_like"/>
    <property type="match status" value="1"/>
</dbReference>
<evidence type="ECO:0000256" key="3">
    <source>
        <dbReference type="ARBA" id="ARBA00022692"/>
    </source>
</evidence>
<evidence type="ECO:0000256" key="2">
    <source>
        <dbReference type="ARBA" id="ARBA00008335"/>
    </source>
</evidence>
<sequence>MDDSSAGKTVQDRDQAQVDNDTLAPKYARKSLRRSFQLSLTLDAFADNALQALREVRTPEPFILGSQEDASSESTERIHRIKAADSDGSEVEKRASQASQQQDEAWDHDQANPQNWPVRKKWRVVLVASWISFITPLASTMVSPALPEIAQGLRIESHKITALIVSLDILGFAVSGVLSAPLSEMYGRRPLYNLSTVCFAALTLGCGFAPNIAVLLALRFIHGALGTACMVIGGATCADVFDPMQRAQAVAVWASVILLGPNVGPIIGGIVVQAKGWRWIFYIFAMAGAVNVVLSLLLMPETAAVVLKQRRIARLKADIDTADRSSRNGTSLRALARPLKLLFFSPVVLIMAIYSAITHAVVYLLFTSIPFTFSPQYHFSPRTTGLTYLAPGLGMMFGAFAGGFLSGRTAKLTMADGTHSPEKRLDSAITVPGSLCMVAGLLLYGWSVNFHIHYMSALAGLLMYGFGLAFTGTCAQTYVVECHLEHSASVTAAFTVLTSILSGILPMTGLEIFSSLGMGWGNVLLAGVVAISSSAFLICRTKGAYLRDRYRVRL</sequence>
<dbReference type="PANTHER" id="PTHR23502">
    <property type="entry name" value="MAJOR FACILITATOR SUPERFAMILY"/>
    <property type="match status" value="1"/>
</dbReference>
<evidence type="ECO:0000256" key="7">
    <source>
        <dbReference type="SAM" id="Phobius"/>
    </source>
</evidence>
<dbReference type="GO" id="GO:0016020">
    <property type="term" value="C:membrane"/>
    <property type="evidence" value="ECO:0007669"/>
    <property type="project" value="UniProtKB-SubCell"/>
</dbReference>
<dbReference type="RefSeq" id="XP_023622530.1">
    <property type="nucleotide sequence ID" value="XM_023766762.1"/>
</dbReference>
<evidence type="ECO:0000313" key="9">
    <source>
        <dbReference type="EMBL" id="CZT15634.1"/>
    </source>
</evidence>
<dbReference type="STRING" id="112498.A0A2D3UZK8"/>
<dbReference type="InterPro" id="IPR020846">
    <property type="entry name" value="MFS_dom"/>
</dbReference>
<protein>
    <submittedName>
        <fullName evidence="9">Related to multidrug resistant protein</fullName>
    </submittedName>
</protein>
<gene>
    <name evidence="9" type="ORF">RCC_12340</name>
</gene>
<name>A0A2D3UZK8_9PEZI</name>
<evidence type="ECO:0000313" key="10">
    <source>
        <dbReference type="Proteomes" id="UP000225277"/>
    </source>
</evidence>
<dbReference type="GeneID" id="35606890"/>
<dbReference type="SUPFAM" id="SSF103473">
    <property type="entry name" value="MFS general substrate transporter"/>
    <property type="match status" value="1"/>
</dbReference>
<dbReference type="InterPro" id="IPR011701">
    <property type="entry name" value="MFS"/>
</dbReference>
<organism evidence="9 10">
    <name type="scientific">Ramularia collo-cygni</name>
    <dbReference type="NCBI Taxonomy" id="112498"/>
    <lineage>
        <taxon>Eukaryota</taxon>
        <taxon>Fungi</taxon>
        <taxon>Dikarya</taxon>
        <taxon>Ascomycota</taxon>
        <taxon>Pezizomycotina</taxon>
        <taxon>Dothideomycetes</taxon>
        <taxon>Dothideomycetidae</taxon>
        <taxon>Mycosphaerellales</taxon>
        <taxon>Mycosphaerellaceae</taxon>
        <taxon>Ramularia</taxon>
    </lineage>
</organism>
<dbReference type="Pfam" id="PF07690">
    <property type="entry name" value="MFS_1"/>
    <property type="match status" value="1"/>
</dbReference>
<feature type="transmembrane region" description="Helical" evidence="7">
    <location>
        <begin position="279"/>
        <end position="307"/>
    </location>
</feature>
<keyword evidence="4 7" id="KW-1133">Transmembrane helix</keyword>
<evidence type="ECO:0000256" key="5">
    <source>
        <dbReference type="ARBA" id="ARBA00023136"/>
    </source>
</evidence>
<keyword evidence="5 7" id="KW-0472">Membrane</keyword>
<dbReference type="InterPro" id="IPR005829">
    <property type="entry name" value="Sugar_transporter_CS"/>
</dbReference>
<feature type="transmembrane region" description="Helical" evidence="7">
    <location>
        <begin position="386"/>
        <end position="407"/>
    </location>
</feature>
<comment type="similarity">
    <text evidence="2">Belongs to the major facilitator superfamily.</text>
</comment>
<dbReference type="PROSITE" id="PS00216">
    <property type="entry name" value="SUGAR_TRANSPORT_1"/>
    <property type="match status" value="1"/>
</dbReference>
<feature type="transmembrane region" description="Helical" evidence="7">
    <location>
        <begin position="250"/>
        <end position="273"/>
    </location>
</feature>
<dbReference type="GO" id="GO:0140115">
    <property type="term" value="P:export across plasma membrane"/>
    <property type="evidence" value="ECO:0007669"/>
    <property type="project" value="UniProtKB-ARBA"/>
</dbReference>
<feature type="domain" description="Major facilitator superfamily (MFS) profile" evidence="8">
    <location>
        <begin position="124"/>
        <end position="545"/>
    </location>
</feature>
<feature type="transmembrane region" description="Helical" evidence="7">
    <location>
        <begin position="452"/>
        <end position="475"/>
    </location>
</feature>
<dbReference type="PROSITE" id="PS50850">
    <property type="entry name" value="MFS"/>
    <property type="match status" value="1"/>
</dbReference>
<dbReference type="GO" id="GO:0042908">
    <property type="term" value="P:xenobiotic transport"/>
    <property type="evidence" value="ECO:0007669"/>
    <property type="project" value="UniProtKB-ARBA"/>
</dbReference>
<dbReference type="InterPro" id="IPR036259">
    <property type="entry name" value="MFS_trans_sf"/>
</dbReference>
<keyword evidence="10" id="KW-1185">Reference proteome</keyword>
<feature type="region of interest" description="Disordered" evidence="6">
    <location>
        <begin position="61"/>
        <end position="113"/>
    </location>
</feature>
<dbReference type="PANTHER" id="PTHR23502:SF68">
    <property type="entry name" value="MULTIDRUG TRANSPORTER, PUTATIVE (AFU_ORTHOLOGUE AFUA_3G01120)-RELATED"/>
    <property type="match status" value="1"/>
</dbReference>
<proteinExistence type="inferred from homology"/>
<dbReference type="OrthoDB" id="5296287at2759"/>
<feature type="compositionally biased region" description="Basic and acidic residues" evidence="6">
    <location>
        <begin position="74"/>
        <end position="95"/>
    </location>
</feature>
<feature type="transmembrane region" description="Helical" evidence="7">
    <location>
        <begin position="124"/>
        <end position="146"/>
    </location>
</feature>
<feature type="transmembrane region" description="Helical" evidence="7">
    <location>
        <begin position="220"/>
        <end position="238"/>
    </location>
</feature>
<feature type="transmembrane region" description="Helical" evidence="7">
    <location>
        <begin position="191"/>
        <end position="214"/>
    </location>
</feature>
<feature type="transmembrane region" description="Helical" evidence="7">
    <location>
        <begin position="487"/>
        <end position="507"/>
    </location>
</feature>
<evidence type="ECO:0000256" key="1">
    <source>
        <dbReference type="ARBA" id="ARBA00004141"/>
    </source>
</evidence>
<evidence type="ECO:0000256" key="4">
    <source>
        <dbReference type="ARBA" id="ARBA00022989"/>
    </source>
</evidence>
<accession>A0A2D3UZK8</accession>
<dbReference type="Gene3D" id="1.20.1250.20">
    <property type="entry name" value="MFS general substrate transporter like domains"/>
    <property type="match status" value="1"/>
</dbReference>
<keyword evidence="3 7" id="KW-0812">Transmembrane</keyword>
<comment type="subcellular location">
    <subcellularLocation>
        <location evidence="1">Membrane</location>
        <topology evidence="1">Multi-pass membrane protein</topology>
    </subcellularLocation>
</comment>
<reference evidence="9 10" key="1">
    <citation type="submission" date="2016-03" db="EMBL/GenBank/DDBJ databases">
        <authorList>
            <person name="Ploux O."/>
        </authorList>
    </citation>
    <scope>NUCLEOTIDE SEQUENCE [LARGE SCALE GENOMIC DNA]</scope>
    <source>
        <strain evidence="9 10">URUG2</strain>
    </source>
</reference>
<evidence type="ECO:0000259" key="8">
    <source>
        <dbReference type="PROSITE" id="PS50850"/>
    </source>
</evidence>
<dbReference type="EMBL" id="FJUY01000001">
    <property type="protein sequence ID" value="CZT15634.1"/>
    <property type="molecule type" value="Genomic_DNA"/>
</dbReference>
<feature type="transmembrane region" description="Helical" evidence="7">
    <location>
        <begin position="158"/>
        <end position="179"/>
    </location>
</feature>